<protein>
    <submittedName>
        <fullName evidence="1">Uncharacterized protein</fullName>
    </submittedName>
</protein>
<accession>A0A8K0MHG2</accession>
<name>A0A8K0MHG2_9ROSA</name>
<evidence type="ECO:0000313" key="2">
    <source>
        <dbReference type="Proteomes" id="UP000796880"/>
    </source>
</evidence>
<keyword evidence="2" id="KW-1185">Reference proteome</keyword>
<proteinExistence type="predicted"/>
<comment type="caution">
    <text evidence="1">The sequence shown here is derived from an EMBL/GenBank/DDBJ whole genome shotgun (WGS) entry which is preliminary data.</text>
</comment>
<dbReference type="Proteomes" id="UP000796880">
    <property type="component" value="Unassembled WGS sequence"/>
</dbReference>
<dbReference type="AlphaFoldDB" id="A0A8K0MHG2"/>
<gene>
    <name evidence="1" type="ORF">FNV43_RR11000</name>
</gene>
<evidence type="ECO:0000313" key="1">
    <source>
        <dbReference type="EMBL" id="KAF3445823.1"/>
    </source>
</evidence>
<organism evidence="1 2">
    <name type="scientific">Rhamnella rubrinervis</name>
    <dbReference type="NCBI Taxonomy" id="2594499"/>
    <lineage>
        <taxon>Eukaryota</taxon>
        <taxon>Viridiplantae</taxon>
        <taxon>Streptophyta</taxon>
        <taxon>Embryophyta</taxon>
        <taxon>Tracheophyta</taxon>
        <taxon>Spermatophyta</taxon>
        <taxon>Magnoliopsida</taxon>
        <taxon>eudicotyledons</taxon>
        <taxon>Gunneridae</taxon>
        <taxon>Pentapetalae</taxon>
        <taxon>rosids</taxon>
        <taxon>fabids</taxon>
        <taxon>Rosales</taxon>
        <taxon>Rhamnaceae</taxon>
        <taxon>rhamnoid group</taxon>
        <taxon>Rhamneae</taxon>
        <taxon>Rhamnella</taxon>
    </lineage>
</organism>
<dbReference type="EMBL" id="VOIH02000005">
    <property type="protein sequence ID" value="KAF3445823.1"/>
    <property type="molecule type" value="Genomic_DNA"/>
</dbReference>
<sequence>MFNRLSGWVRGKCDPPVEEPVPVRVVTPVRESSIGSYEGRISQRGDSQSIAGYQDVRLYAESSHYEWERGLHTVVRYLTCKTRFIPLPDGGRCYVRSEDYDQHDDDHRHDMTMLYLDQFDENHDEHMVRWAQLDAQGFGGPPDAEEDPEEVVAEDLEEDSMGSDDHVPYSYSPKPVNLEDFDPWDMRRFPRNVHPEPESGSGDATSRLVEAIERLVAQNVQQQQPQQQQQPEEINAVVKQFRDLHPLEFDGSMNPLVAENWIRELEKIFLLTDILETRRCVLPSC</sequence>
<reference evidence="1" key="1">
    <citation type="submission" date="2020-03" db="EMBL/GenBank/DDBJ databases">
        <title>A high-quality chromosome-level genome assembly of a woody plant with both climbing and erect habits, Rhamnella rubrinervis.</title>
        <authorList>
            <person name="Lu Z."/>
            <person name="Yang Y."/>
            <person name="Zhu X."/>
            <person name="Sun Y."/>
        </authorList>
    </citation>
    <scope>NUCLEOTIDE SEQUENCE</scope>
    <source>
        <strain evidence="1">BYM</strain>
        <tissue evidence="1">Leaf</tissue>
    </source>
</reference>